<accession>A0A2P4QVV1</accession>
<protein>
    <submittedName>
        <fullName evidence="1">Uncharacterized protein</fullName>
    </submittedName>
</protein>
<reference evidence="1 2" key="2">
    <citation type="journal article" date="2018" name="New Phytol.">
        <title>High intraspecific genome diversity in the model arbuscular mycorrhizal symbiont Rhizophagus irregularis.</title>
        <authorList>
            <person name="Chen E.C.H."/>
            <person name="Morin E."/>
            <person name="Beaudet D."/>
            <person name="Noel J."/>
            <person name="Yildirir G."/>
            <person name="Ndikumana S."/>
            <person name="Charron P."/>
            <person name="St-Onge C."/>
            <person name="Giorgi J."/>
            <person name="Kruger M."/>
            <person name="Marton T."/>
            <person name="Ropars J."/>
            <person name="Grigoriev I.V."/>
            <person name="Hainaut M."/>
            <person name="Henrissat B."/>
            <person name="Roux C."/>
            <person name="Martin F."/>
            <person name="Corradi N."/>
        </authorList>
    </citation>
    <scope>NUCLEOTIDE SEQUENCE [LARGE SCALE GENOMIC DNA]</scope>
    <source>
        <strain evidence="1 2">DAOM 197198</strain>
    </source>
</reference>
<evidence type="ECO:0000313" key="1">
    <source>
        <dbReference type="EMBL" id="POG81783.1"/>
    </source>
</evidence>
<gene>
    <name evidence="1" type="ORF">GLOIN_2v1868012</name>
</gene>
<comment type="caution">
    <text evidence="1">The sequence shown here is derived from an EMBL/GenBank/DDBJ whole genome shotgun (WGS) entry which is preliminary data.</text>
</comment>
<reference evidence="1 2" key="1">
    <citation type="journal article" date="2013" name="Proc. Natl. Acad. Sci. U.S.A.">
        <title>Genome of an arbuscular mycorrhizal fungus provides insight into the oldest plant symbiosis.</title>
        <authorList>
            <person name="Tisserant E."/>
            <person name="Malbreil M."/>
            <person name="Kuo A."/>
            <person name="Kohler A."/>
            <person name="Symeonidi A."/>
            <person name="Balestrini R."/>
            <person name="Charron P."/>
            <person name="Duensing N."/>
            <person name="Frei Dit Frey N."/>
            <person name="Gianinazzi-Pearson V."/>
            <person name="Gilbert L.B."/>
            <person name="Handa Y."/>
            <person name="Herr J.R."/>
            <person name="Hijri M."/>
            <person name="Koul R."/>
            <person name="Kawaguchi M."/>
            <person name="Krajinski F."/>
            <person name="Lammers P.J."/>
            <person name="Masclaux F.G."/>
            <person name="Murat C."/>
            <person name="Morin E."/>
            <person name="Ndikumana S."/>
            <person name="Pagni M."/>
            <person name="Petitpierre D."/>
            <person name="Requena N."/>
            <person name="Rosikiewicz P."/>
            <person name="Riley R."/>
            <person name="Saito K."/>
            <person name="San Clemente H."/>
            <person name="Shapiro H."/>
            <person name="van Tuinen D."/>
            <person name="Becard G."/>
            <person name="Bonfante P."/>
            <person name="Paszkowski U."/>
            <person name="Shachar-Hill Y.Y."/>
            <person name="Tuskan G.A."/>
            <person name="Young P.W."/>
            <person name="Sanders I.R."/>
            <person name="Henrissat B."/>
            <person name="Rensing S.A."/>
            <person name="Grigoriev I.V."/>
            <person name="Corradi N."/>
            <person name="Roux C."/>
            <person name="Martin F."/>
        </authorList>
    </citation>
    <scope>NUCLEOTIDE SEQUENCE [LARGE SCALE GENOMIC DNA]</scope>
    <source>
        <strain evidence="1 2">DAOM 197198</strain>
    </source>
</reference>
<dbReference type="VEuPathDB" id="FungiDB:RhiirFUN_000752"/>
<proteinExistence type="predicted"/>
<keyword evidence="2" id="KW-1185">Reference proteome</keyword>
<name>A0A2P4QVV1_RHIID</name>
<dbReference type="EMBL" id="AUPC02000009">
    <property type="protein sequence ID" value="POG81783.1"/>
    <property type="molecule type" value="Genomic_DNA"/>
</dbReference>
<organism evidence="1 2">
    <name type="scientific">Rhizophagus irregularis (strain DAOM 181602 / DAOM 197198 / MUCL 43194)</name>
    <name type="common">Arbuscular mycorrhizal fungus</name>
    <name type="synonym">Glomus intraradices</name>
    <dbReference type="NCBI Taxonomy" id="747089"/>
    <lineage>
        <taxon>Eukaryota</taxon>
        <taxon>Fungi</taxon>
        <taxon>Fungi incertae sedis</taxon>
        <taxon>Mucoromycota</taxon>
        <taxon>Glomeromycotina</taxon>
        <taxon>Glomeromycetes</taxon>
        <taxon>Glomerales</taxon>
        <taxon>Glomeraceae</taxon>
        <taxon>Rhizophagus</taxon>
    </lineage>
</organism>
<sequence length="142" mass="16725">MSSKNYGQKTCGTPPYVQKIRFENKIKKRNPQKICSDCKETSDSIKLFSSKVNKLEEIVDNFYMNPIKKNKNKQISIFNAKFTLNNIPCELEYDLSKFSLENLHKLVNFTTQNCNNNNKYSSSIEKIDHKHKFYALRFIKKL</sequence>
<evidence type="ECO:0000313" key="2">
    <source>
        <dbReference type="Proteomes" id="UP000018888"/>
    </source>
</evidence>
<dbReference type="AlphaFoldDB" id="A0A2P4QVV1"/>
<dbReference type="Proteomes" id="UP000018888">
    <property type="component" value="Unassembled WGS sequence"/>
</dbReference>